<organism evidence="4 5">
    <name type="scientific">Goodea atripinnis</name>
    <dbReference type="NCBI Taxonomy" id="208336"/>
    <lineage>
        <taxon>Eukaryota</taxon>
        <taxon>Metazoa</taxon>
        <taxon>Chordata</taxon>
        <taxon>Craniata</taxon>
        <taxon>Vertebrata</taxon>
        <taxon>Euteleostomi</taxon>
        <taxon>Actinopterygii</taxon>
        <taxon>Neopterygii</taxon>
        <taxon>Teleostei</taxon>
        <taxon>Neoteleostei</taxon>
        <taxon>Acanthomorphata</taxon>
        <taxon>Ovalentaria</taxon>
        <taxon>Atherinomorphae</taxon>
        <taxon>Cyprinodontiformes</taxon>
        <taxon>Goodeidae</taxon>
        <taxon>Goodea</taxon>
    </lineage>
</organism>
<dbReference type="PANTHER" id="PTHR10417">
    <property type="entry name" value="GLUCOCORTICOID MODULATORY ELEMENT-BINDING PROTEIN"/>
    <property type="match status" value="1"/>
</dbReference>
<evidence type="ECO:0000256" key="2">
    <source>
        <dbReference type="ARBA" id="ARBA00023163"/>
    </source>
</evidence>
<dbReference type="Proteomes" id="UP001476798">
    <property type="component" value="Unassembled WGS sequence"/>
</dbReference>
<accession>A0ABV0ML20</accession>
<reference evidence="4 5" key="1">
    <citation type="submission" date="2021-06" db="EMBL/GenBank/DDBJ databases">
        <authorList>
            <person name="Palmer J.M."/>
        </authorList>
    </citation>
    <scope>NUCLEOTIDE SEQUENCE [LARGE SCALE GENOMIC DNA]</scope>
    <source>
        <strain evidence="4 5">GA_2019</strain>
        <tissue evidence="4">Muscle</tissue>
    </source>
</reference>
<proteinExistence type="predicted"/>
<keyword evidence="3" id="KW-0539">Nucleus</keyword>
<protein>
    <submittedName>
        <fullName evidence="4">Uncharacterized protein</fullName>
    </submittedName>
</protein>
<comment type="caution">
    <text evidence="4">The sequence shown here is derived from an EMBL/GenBank/DDBJ whole genome shotgun (WGS) entry which is preliminary data.</text>
</comment>
<name>A0ABV0ML20_9TELE</name>
<dbReference type="EMBL" id="JAHRIO010003365">
    <property type="protein sequence ID" value="MEQ2159775.1"/>
    <property type="molecule type" value="Genomic_DNA"/>
</dbReference>
<evidence type="ECO:0000313" key="5">
    <source>
        <dbReference type="Proteomes" id="UP001476798"/>
    </source>
</evidence>
<keyword evidence="2" id="KW-0804">Transcription</keyword>
<evidence type="ECO:0000313" key="4">
    <source>
        <dbReference type="EMBL" id="MEQ2159775.1"/>
    </source>
</evidence>
<sequence length="146" mass="15616">MGGAGTSLGWEEVLTVAPVEAETEATADSLSKEEAVIEIHHVVSISDCAVKLSEEVDVEADVFYPITCGDAKATLVKIMDSGELDFYQHTKVCSNTCRSTKIDLVGTKVSVSCDQSADLLSASASSADCKFHCLNYQLVYELISET</sequence>
<keyword evidence="1" id="KW-0805">Transcription regulation</keyword>
<evidence type="ECO:0000256" key="1">
    <source>
        <dbReference type="ARBA" id="ARBA00023015"/>
    </source>
</evidence>
<dbReference type="PANTHER" id="PTHR10417:SF2">
    <property type="entry name" value="GLUCOCORTICOID MODULATORY ELEMENT-BINDING PROTEIN 2"/>
    <property type="match status" value="1"/>
</dbReference>
<evidence type="ECO:0000256" key="3">
    <source>
        <dbReference type="ARBA" id="ARBA00023242"/>
    </source>
</evidence>
<keyword evidence="5" id="KW-1185">Reference proteome</keyword>
<gene>
    <name evidence="4" type="ORF">GOODEAATRI_026741</name>
</gene>